<feature type="non-terminal residue" evidence="8">
    <location>
        <position position="292"/>
    </location>
</feature>
<organism evidence="8 9">
    <name type="scientific">Clostridium gallinarum</name>
    <dbReference type="NCBI Taxonomy" id="2762246"/>
    <lineage>
        <taxon>Bacteria</taxon>
        <taxon>Bacillati</taxon>
        <taxon>Bacillota</taxon>
        <taxon>Clostridia</taxon>
        <taxon>Eubacteriales</taxon>
        <taxon>Clostridiaceae</taxon>
        <taxon>Clostridium</taxon>
    </lineage>
</organism>
<dbReference type="RefSeq" id="WP_191751383.1">
    <property type="nucleotide sequence ID" value="NZ_JACSQZ010000129.1"/>
</dbReference>
<dbReference type="Proteomes" id="UP000640335">
    <property type="component" value="Unassembled WGS sequence"/>
</dbReference>
<evidence type="ECO:0000256" key="3">
    <source>
        <dbReference type="ARBA" id="ARBA00023125"/>
    </source>
</evidence>
<sequence>MKGFYKVLIVDDESILRNGLKHLCNWEEEGFKLIGEAANGKEALEMIEDKEPNIVITDLIMPEIDGIELSKIIKNKYPSIKVLVLSNVSEFDYVKESFKYGIHDYLLKTEASPENMLPILKNMVKEIDSNFINENNYSEEKLLEDLTLDLIFKKEVDNELLKKLFEYFNLENYCLLVSEIYTDDDSKELENIKILIKTDIKNNLENYKKLSIFKKNKIIIVINYDKNNQLKMLKDIEETTKNIFEKYDISPFILIEGNNIKDNIDKSYEEAIAIKNKSIYFNKFLIRKNDIK</sequence>
<feature type="domain" description="Response regulatory" evidence="7">
    <location>
        <begin position="6"/>
        <end position="123"/>
    </location>
</feature>
<evidence type="ECO:0000256" key="2">
    <source>
        <dbReference type="ARBA" id="ARBA00023015"/>
    </source>
</evidence>
<dbReference type="Pfam" id="PF00072">
    <property type="entry name" value="Response_reg"/>
    <property type="match status" value="1"/>
</dbReference>
<dbReference type="SUPFAM" id="SSF52172">
    <property type="entry name" value="CheY-like"/>
    <property type="match status" value="1"/>
</dbReference>
<evidence type="ECO:0000313" key="9">
    <source>
        <dbReference type="Proteomes" id="UP000640335"/>
    </source>
</evidence>
<evidence type="ECO:0000256" key="5">
    <source>
        <dbReference type="ARBA" id="ARBA00024867"/>
    </source>
</evidence>
<keyword evidence="4" id="KW-0804">Transcription</keyword>
<evidence type="ECO:0000313" key="8">
    <source>
        <dbReference type="EMBL" id="MBD7916649.1"/>
    </source>
</evidence>
<comment type="caution">
    <text evidence="8">The sequence shown here is derived from an EMBL/GenBank/DDBJ whole genome shotgun (WGS) entry which is preliminary data.</text>
</comment>
<protein>
    <recommendedName>
        <fullName evidence="1">Stage 0 sporulation protein A homolog</fullName>
    </recommendedName>
</protein>
<evidence type="ECO:0000259" key="7">
    <source>
        <dbReference type="PROSITE" id="PS50110"/>
    </source>
</evidence>
<dbReference type="SMART" id="SM00448">
    <property type="entry name" value="REC"/>
    <property type="match status" value="1"/>
</dbReference>
<proteinExistence type="predicted"/>
<feature type="modified residue" description="4-aspartylphosphate" evidence="6">
    <location>
        <position position="58"/>
    </location>
</feature>
<keyword evidence="9" id="KW-1185">Reference proteome</keyword>
<dbReference type="CDD" id="cd17536">
    <property type="entry name" value="REC_YesN-like"/>
    <property type="match status" value="1"/>
</dbReference>
<dbReference type="PANTHER" id="PTHR43214:SF37">
    <property type="entry name" value="TRANSCRIPTIONAL REGULATORY PROTEIN YDFI"/>
    <property type="match status" value="1"/>
</dbReference>
<dbReference type="Gene3D" id="3.40.50.2300">
    <property type="match status" value="1"/>
</dbReference>
<comment type="function">
    <text evidence="5">May play the central regulatory role in sporulation. It may be an element of the effector pathway responsible for the activation of sporulation genes in response to nutritional stress. Spo0A may act in concert with spo0H (a sigma factor) to control the expression of some genes that are critical to the sporulation process.</text>
</comment>
<evidence type="ECO:0000256" key="1">
    <source>
        <dbReference type="ARBA" id="ARBA00018672"/>
    </source>
</evidence>
<dbReference type="PROSITE" id="PS50110">
    <property type="entry name" value="RESPONSE_REGULATORY"/>
    <property type="match status" value="1"/>
</dbReference>
<name>A0ABR8Q8C1_9CLOT</name>
<keyword evidence="6" id="KW-0597">Phosphoprotein</keyword>
<evidence type="ECO:0000256" key="6">
    <source>
        <dbReference type="PROSITE-ProRule" id="PRU00169"/>
    </source>
</evidence>
<evidence type="ECO:0000256" key="4">
    <source>
        <dbReference type="ARBA" id="ARBA00023163"/>
    </source>
</evidence>
<dbReference type="InterPro" id="IPR001789">
    <property type="entry name" value="Sig_transdc_resp-reg_receiver"/>
</dbReference>
<dbReference type="InterPro" id="IPR039420">
    <property type="entry name" value="WalR-like"/>
</dbReference>
<dbReference type="PANTHER" id="PTHR43214">
    <property type="entry name" value="TWO-COMPONENT RESPONSE REGULATOR"/>
    <property type="match status" value="1"/>
</dbReference>
<dbReference type="InterPro" id="IPR011006">
    <property type="entry name" value="CheY-like_superfamily"/>
</dbReference>
<keyword evidence="2" id="KW-0805">Transcription regulation</keyword>
<gene>
    <name evidence="8" type="ORF">H9660_16095</name>
</gene>
<reference evidence="8 9" key="1">
    <citation type="submission" date="2020-08" db="EMBL/GenBank/DDBJ databases">
        <title>A Genomic Blueprint of the Chicken Gut Microbiome.</title>
        <authorList>
            <person name="Gilroy R."/>
            <person name="Ravi A."/>
            <person name="Getino M."/>
            <person name="Pursley I."/>
            <person name="Horton D.L."/>
            <person name="Alikhan N.-F."/>
            <person name="Baker D."/>
            <person name="Gharbi K."/>
            <person name="Hall N."/>
            <person name="Watson M."/>
            <person name="Adriaenssens E.M."/>
            <person name="Foster-Nyarko E."/>
            <person name="Jarju S."/>
            <person name="Secka A."/>
            <person name="Antonio M."/>
            <person name="Oren A."/>
            <person name="Chaudhuri R."/>
            <person name="La Ragione R.M."/>
            <person name="Hildebrand F."/>
            <person name="Pallen M.J."/>
        </authorList>
    </citation>
    <scope>NUCLEOTIDE SEQUENCE [LARGE SCALE GENOMIC DNA]</scope>
    <source>
        <strain evidence="8 9">Sa3CUN1</strain>
    </source>
</reference>
<accession>A0ABR8Q8C1</accession>
<keyword evidence="3" id="KW-0238">DNA-binding</keyword>
<dbReference type="EMBL" id="JACSQZ010000129">
    <property type="protein sequence ID" value="MBD7916649.1"/>
    <property type="molecule type" value="Genomic_DNA"/>
</dbReference>